<protein>
    <submittedName>
        <fullName evidence="10">Scavenger receptor class B member 1</fullName>
    </submittedName>
</protein>
<evidence type="ECO:0000256" key="5">
    <source>
        <dbReference type="ARBA" id="ARBA00023136"/>
    </source>
</evidence>
<reference evidence="10" key="1">
    <citation type="submission" date="2016-04" db="UniProtKB">
        <authorList>
            <consortium name="WormBaseParasite"/>
        </authorList>
    </citation>
    <scope>IDENTIFICATION</scope>
</reference>
<reference evidence="8 9" key="2">
    <citation type="submission" date="2018-11" db="EMBL/GenBank/DDBJ databases">
        <authorList>
            <consortium name="Pathogen Informatics"/>
        </authorList>
    </citation>
    <scope>NUCLEOTIDE SEQUENCE [LARGE SCALE GENOMIC DNA]</scope>
</reference>
<keyword evidence="5 7" id="KW-0472">Membrane</keyword>
<dbReference type="GO" id="GO:0005737">
    <property type="term" value="C:cytoplasm"/>
    <property type="evidence" value="ECO:0007669"/>
    <property type="project" value="TreeGrafter"/>
</dbReference>
<dbReference type="OMA" id="FPNWPCG"/>
<dbReference type="STRING" id="27835.A0A158QYV9"/>
<keyword evidence="6" id="KW-0325">Glycoprotein</keyword>
<sequence length="476" mass="54203">MRTCTAVLLVLLLIAVLLFGIFLLAPFPIWVFPAIVKTQVYLKQEKDGQFPTATYFWSKLPAIQYYEFYYFNITNPDEVLYKGAKARLIEVGPYVWAETEFKQDIDFRESGKSVYYRNNKTWVYSPEESCDGCNLEDNLMLSNPSYMTLLSLLGNPLTLPNIPAMGYFPLYNHTCDEDYVAKTGSDNTNNFQKPGLKKSDRLKQFQSFACRSFYLHYDSDTSVNGINTMRFAMDDDTYNTTMEINKGYRYENKEMVSGSFPFPDYFPSWPCGLNHTYTPGAPGCSSVDCSLYQNWCNKCCNGTHYGSTVFLPPGINPLRCLPGQNQVLPFAGFLSPPHFLWSPPEVQNNVIGLKPDPALHHPGLFDIQPVTGSTVNARFRMQLSVPIYNNPLFTECKQVRNSFLPSFWVGIRVAMRDYAHDYIYFNTTTLPHIVLGLGIGFVGVSILTALLVSFFILRRKGAFKRSGRRLSWTPDL</sequence>
<dbReference type="PANTHER" id="PTHR11923">
    <property type="entry name" value="SCAVENGER RECEPTOR CLASS B TYPE-1 SR-B1"/>
    <property type="match status" value="1"/>
</dbReference>
<keyword evidence="3 7" id="KW-0812">Transmembrane</keyword>
<accession>A0A158QYV9</accession>
<comment type="subcellular location">
    <subcellularLocation>
        <location evidence="1">Membrane</location>
    </subcellularLocation>
</comment>
<dbReference type="GO" id="GO:0005044">
    <property type="term" value="F:scavenger receptor activity"/>
    <property type="evidence" value="ECO:0007669"/>
    <property type="project" value="TreeGrafter"/>
</dbReference>
<evidence type="ECO:0000313" key="9">
    <source>
        <dbReference type="Proteomes" id="UP000271162"/>
    </source>
</evidence>
<dbReference type="EMBL" id="UYSL01020091">
    <property type="protein sequence ID" value="VDL72688.1"/>
    <property type="molecule type" value="Genomic_DNA"/>
</dbReference>
<organism evidence="10">
    <name type="scientific">Nippostrongylus brasiliensis</name>
    <name type="common">Rat hookworm</name>
    <dbReference type="NCBI Taxonomy" id="27835"/>
    <lineage>
        <taxon>Eukaryota</taxon>
        <taxon>Metazoa</taxon>
        <taxon>Ecdysozoa</taxon>
        <taxon>Nematoda</taxon>
        <taxon>Chromadorea</taxon>
        <taxon>Rhabditida</taxon>
        <taxon>Rhabditina</taxon>
        <taxon>Rhabditomorpha</taxon>
        <taxon>Strongyloidea</taxon>
        <taxon>Heligmosomidae</taxon>
        <taxon>Nippostrongylus</taxon>
    </lineage>
</organism>
<dbReference type="InterPro" id="IPR002159">
    <property type="entry name" value="CD36_fam"/>
</dbReference>
<dbReference type="Proteomes" id="UP000271162">
    <property type="component" value="Unassembled WGS sequence"/>
</dbReference>
<evidence type="ECO:0000256" key="2">
    <source>
        <dbReference type="ARBA" id="ARBA00010532"/>
    </source>
</evidence>
<evidence type="ECO:0000256" key="4">
    <source>
        <dbReference type="ARBA" id="ARBA00022989"/>
    </source>
</evidence>
<evidence type="ECO:0000256" key="6">
    <source>
        <dbReference type="ARBA" id="ARBA00023180"/>
    </source>
</evidence>
<gene>
    <name evidence="8" type="ORF">NBR_LOCUS9099</name>
</gene>
<evidence type="ECO:0000313" key="10">
    <source>
        <dbReference type="WBParaSite" id="NBR_0000909801-mRNA-1"/>
    </source>
</evidence>
<keyword evidence="4 7" id="KW-1133">Transmembrane helix</keyword>
<dbReference type="GO" id="GO:0016020">
    <property type="term" value="C:membrane"/>
    <property type="evidence" value="ECO:0007669"/>
    <property type="project" value="UniProtKB-SubCell"/>
</dbReference>
<dbReference type="AlphaFoldDB" id="A0A158QYV9"/>
<evidence type="ECO:0000256" key="3">
    <source>
        <dbReference type="ARBA" id="ARBA00022692"/>
    </source>
</evidence>
<keyword evidence="9" id="KW-1185">Reference proteome</keyword>
<feature type="transmembrane region" description="Helical" evidence="7">
    <location>
        <begin position="433"/>
        <end position="457"/>
    </location>
</feature>
<evidence type="ECO:0000256" key="7">
    <source>
        <dbReference type="SAM" id="Phobius"/>
    </source>
</evidence>
<comment type="similarity">
    <text evidence="2">Belongs to the CD36 family.</text>
</comment>
<proteinExistence type="inferred from homology"/>
<dbReference type="PRINTS" id="PR01609">
    <property type="entry name" value="CD36FAMILY"/>
</dbReference>
<dbReference type="WBParaSite" id="NBR_0000909801-mRNA-1">
    <property type="protein sequence ID" value="NBR_0000909801-mRNA-1"/>
    <property type="gene ID" value="NBR_0000909801"/>
</dbReference>
<evidence type="ECO:0000256" key="1">
    <source>
        <dbReference type="ARBA" id="ARBA00004370"/>
    </source>
</evidence>
<dbReference type="PANTHER" id="PTHR11923:SF106">
    <property type="entry name" value="SCAVENGER RECEPTOR (CD36 FAMILY) RELATED"/>
    <property type="match status" value="1"/>
</dbReference>
<name>A0A158QYV9_NIPBR</name>
<evidence type="ECO:0000313" key="8">
    <source>
        <dbReference type="EMBL" id="VDL72688.1"/>
    </source>
</evidence>
<dbReference type="Pfam" id="PF01130">
    <property type="entry name" value="CD36"/>
    <property type="match status" value="2"/>
</dbReference>